<evidence type="ECO:0000313" key="2">
    <source>
        <dbReference type="Proteomes" id="UP000595841"/>
    </source>
</evidence>
<protein>
    <submittedName>
        <fullName evidence="1">Uncharacterized protein</fullName>
    </submittedName>
</protein>
<dbReference type="Proteomes" id="UP000595841">
    <property type="component" value="Chromosome"/>
</dbReference>
<evidence type="ECO:0000313" key="1">
    <source>
        <dbReference type="EMBL" id="QQZ61132.1"/>
    </source>
</evidence>
<accession>A0A974PD85</accession>
<dbReference type="RefSeq" id="WP_157771227.1">
    <property type="nucleotide sequence ID" value="NZ_CP068595.1"/>
</dbReference>
<dbReference type="KEGG" id="pson:JI735_32925"/>
<dbReference type="EMBL" id="CP068595">
    <property type="protein sequence ID" value="QQZ61132.1"/>
    <property type="molecule type" value="Genomic_DNA"/>
</dbReference>
<proteinExistence type="predicted"/>
<name>A0A974PD85_9BACL</name>
<organism evidence="1 2">
    <name type="scientific">Paenibacillus sonchi</name>
    <dbReference type="NCBI Taxonomy" id="373687"/>
    <lineage>
        <taxon>Bacteria</taxon>
        <taxon>Bacillati</taxon>
        <taxon>Bacillota</taxon>
        <taxon>Bacilli</taxon>
        <taxon>Bacillales</taxon>
        <taxon>Paenibacillaceae</taxon>
        <taxon>Paenibacillus</taxon>
        <taxon>Paenibacillus sonchi group</taxon>
    </lineage>
</organism>
<sequence>MISREVKIDEHNLLANLTSHSRDNNIDFIPHFKRSKKVKKVSPDELAIPSSELSDKELKKRIQASASACFGNLNAHQSIEVLLNLDCKTLYDEWLHRFQVRYGIIKIIELEL</sequence>
<reference evidence="1 2" key="1">
    <citation type="submission" date="2021-01" db="EMBL/GenBank/DDBJ databases">
        <title>Whole genome sequence of Paenibacillus sonchi LMG 24727 for comparative genomics.</title>
        <authorList>
            <person name="Lee G."/>
            <person name="Kim M.-J."/>
            <person name="Lim K."/>
            <person name="Shin J.-H."/>
        </authorList>
    </citation>
    <scope>NUCLEOTIDE SEQUENCE [LARGE SCALE GENOMIC DNA]</scope>
    <source>
        <strain evidence="1 2">LMG 24727</strain>
    </source>
</reference>
<dbReference type="AlphaFoldDB" id="A0A974PD85"/>
<gene>
    <name evidence="1" type="ORF">JI735_32925</name>
</gene>
<keyword evidence="2" id="KW-1185">Reference proteome</keyword>